<dbReference type="Proteomes" id="UP001500359">
    <property type="component" value="Unassembled WGS sequence"/>
</dbReference>
<keyword evidence="3" id="KW-1278">Translocase</keyword>
<dbReference type="InterPro" id="IPR004100">
    <property type="entry name" value="ATPase_F1/V1/A1_a/bsu_N"/>
</dbReference>
<dbReference type="Pfam" id="PF02874">
    <property type="entry name" value="ATP-synt_ab_N"/>
    <property type="match status" value="1"/>
</dbReference>
<evidence type="ECO:0000256" key="4">
    <source>
        <dbReference type="ARBA" id="ARBA00023310"/>
    </source>
</evidence>
<evidence type="ECO:0000256" key="2">
    <source>
        <dbReference type="ARBA" id="ARBA00022448"/>
    </source>
</evidence>
<evidence type="ECO:0000256" key="3">
    <source>
        <dbReference type="ARBA" id="ARBA00022967"/>
    </source>
</evidence>
<comment type="similarity">
    <text evidence="1">Belongs to the ATPase alpha/beta chains family.</text>
</comment>
<dbReference type="CDD" id="cd18116">
    <property type="entry name" value="ATP-synt_F1_alpha_N"/>
    <property type="match status" value="1"/>
</dbReference>
<name>A0ABP3X2X7_9ALTE</name>
<organism evidence="6 7">
    <name type="scientific">Aliiglaciecola litoralis</name>
    <dbReference type="NCBI Taxonomy" id="582857"/>
    <lineage>
        <taxon>Bacteria</taxon>
        <taxon>Pseudomonadati</taxon>
        <taxon>Pseudomonadota</taxon>
        <taxon>Gammaproteobacteria</taxon>
        <taxon>Alteromonadales</taxon>
        <taxon>Alteromonadaceae</taxon>
        <taxon>Aliiglaciecola</taxon>
    </lineage>
</organism>
<comment type="caution">
    <text evidence="6">The sequence shown here is derived from an EMBL/GenBank/DDBJ whole genome shotgun (WGS) entry which is preliminary data.</text>
</comment>
<evidence type="ECO:0000256" key="1">
    <source>
        <dbReference type="ARBA" id="ARBA00008936"/>
    </source>
</evidence>
<dbReference type="SUPFAM" id="SSF50615">
    <property type="entry name" value="N-terminal domain of alpha and beta subunits of F1 ATP synthase"/>
    <property type="match status" value="1"/>
</dbReference>
<reference evidence="7" key="1">
    <citation type="journal article" date="2019" name="Int. J. Syst. Evol. Microbiol.">
        <title>The Global Catalogue of Microorganisms (GCM) 10K type strain sequencing project: providing services to taxonomists for standard genome sequencing and annotation.</title>
        <authorList>
            <consortium name="The Broad Institute Genomics Platform"/>
            <consortium name="The Broad Institute Genome Sequencing Center for Infectious Disease"/>
            <person name="Wu L."/>
            <person name="Ma J."/>
        </authorList>
    </citation>
    <scope>NUCLEOTIDE SEQUENCE [LARGE SCALE GENOMIC DNA]</scope>
    <source>
        <strain evidence="7">JCM 15896</strain>
    </source>
</reference>
<proteinExistence type="inferred from homology"/>
<evidence type="ECO:0000313" key="6">
    <source>
        <dbReference type="EMBL" id="GAA0859343.1"/>
    </source>
</evidence>
<accession>A0ABP3X2X7</accession>
<dbReference type="PANTHER" id="PTHR48082">
    <property type="entry name" value="ATP SYNTHASE SUBUNIT ALPHA, MITOCHONDRIAL"/>
    <property type="match status" value="1"/>
</dbReference>
<evidence type="ECO:0000313" key="7">
    <source>
        <dbReference type="Proteomes" id="UP001500359"/>
    </source>
</evidence>
<dbReference type="Gene3D" id="2.40.30.20">
    <property type="match status" value="1"/>
</dbReference>
<dbReference type="InterPro" id="IPR036121">
    <property type="entry name" value="ATPase_F1/V1/A1_a/bsu_N_sf"/>
</dbReference>
<gene>
    <name evidence="6" type="ORF">GCM10009114_32460</name>
</gene>
<dbReference type="RefSeq" id="WP_343861883.1">
    <property type="nucleotide sequence ID" value="NZ_BAAAFD010000011.1"/>
</dbReference>
<protein>
    <recommendedName>
        <fullName evidence="5">ATPase F1/V1/A1 complex alpha/beta subunit N-terminal domain-containing protein</fullName>
    </recommendedName>
</protein>
<dbReference type="InterPro" id="IPR005294">
    <property type="entry name" value="ATP_synth_F1_asu"/>
</dbReference>
<keyword evidence="7" id="KW-1185">Reference proteome</keyword>
<feature type="domain" description="ATPase F1/V1/A1 complex alpha/beta subunit N-terminal" evidence="5">
    <location>
        <begin position="43"/>
        <end position="108"/>
    </location>
</feature>
<evidence type="ECO:0000259" key="5">
    <source>
        <dbReference type="Pfam" id="PF02874"/>
    </source>
</evidence>
<dbReference type="EMBL" id="BAAAFD010000011">
    <property type="protein sequence ID" value="GAA0859343.1"/>
    <property type="molecule type" value="Genomic_DNA"/>
</dbReference>
<keyword evidence="4" id="KW-0066">ATP synthesis</keyword>
<dbReference type="PANTHER" id="PTHR48082:SF2">
    <property type="entry name" value="ATP SYNTHASE SUBUNIT ALPHA, MITOCHONDRIAL"/>
    <property type="match status" value="1"/>
</dbReference>
<keyword evidence="2" id="KW-0813">Transport</keyword>
<sequence>MTNKFASFSIEHWFHCQMDKAFDDVFNDLKKFRESLDVGLSLQQTGTVIKLSDGIALVSGLASVAFEELLKFPYGIYGFALDADDAGTRVVLLGDYSKIEVGNEVKRTRRILHNAANERRINRVRNHLGRCADGKTLG</sequence>
<dbReference type="InterPro" id="IPR023366">
    <property type="entry name" value="ATP_synth_asu-like_sf"/>
</dbReference>